<dbReference type="SUPFAM" id="SSF51735">
    <property type="entry name" value="NAD(P)-binding Rossmann-fold domains"/>
    <property type="match status" value="1"/>
</dbReference>
<proteinExistence type="inferred from homology"/>
<dbReference type="PRINTS" id="PR00081">
    <property type="entry name" value="GDHRDH"/>
</dbReference>
<evidence type="ECO:0000256" key="1">
    <source>
        <dbReference type="ARBA" id="ARBA00006484"/>
    </source>
</evidence>
<comment type="similarity">
    <text evidence="1 3">Belongs to the short-chain dehydrogenases/reductases (SDR) family.</text>
</comment>
<evidence type="ECO:0000313" key="4">
    <source>
        <dbReference type="EMBL" id="RMZ68343.1"/>
    </source>
</evidence>
<evidence type="ECO:0000256" key="3">
    <source>
        <dbReference type="RuleBase" id="RU000363"/>
    </source>
</evidence>
<protein>
    <submittedName>
        <fullName evidence="4">3-oxoacyl-[acyl-carrier-] reductase</fullName>
    </submittedName>
</protein>
<dbReference type="Pfam" id="PF00106">
    <property type="entry name" value="adh_short"/>
    <property type="match status" value="1"/>
</dbReference>
<organism evidence="4 5">
    <name type="scientific">Pyrenophora seminiperda CCB06</name>
    <dbReference type="NCBI Taxonomy" id="1302712"/>
    <lineage>
        <taxon>Eukaryota</taxon>
        <taxon>Fungi</taxon>
        <taxon>Dikarya</taxon>
        <taxon>Ascomycota</taxon>
        <taxon>Pezizomycotina</taxon>
        <taxon>Dothideomycetes</taxon>
        <taxon>Pleosporomycetidae</taxon>
        <taxon>Pleosporales</taxon>
        <taxon>Pleosporineae</taxon>
        <taxon>Pleosporaceae</taxon>
        <taxon>Pyrenophora</taxon>
    </lineage>
</organism>
<reference evidence="4 5" key="1">
    <citation type="journal article" date="2014" name="PLoS ONE">
        <title>De novo Genome Assembly of the Fungal Plant Pathogen Pyrenophora semeniperda.</title>
        <authorList>
            <person name="Soliai M.M."/>
            <person name="Meyer S.E."/>
            <person name="Udall J.A."/>
            <person name="Elzinga D.E."/>
            <person name="Hermansen R.A."/>
            <person name="Bodily P.M."/>
            <person name="Hart A.A."/>
            <person name="Coleman C.E."/>
        </authorList>
    </citation>
    <scope>NUCLEOTIDE SEQUENCE [LARGE SCALE GENOMIC DNA]</scope>
    <source>
        <strain evidence="4 5">CCB06</strain>
        <tissue evidence="4">Mycelium</tissue>
    </source>
</reference>
<keyword evidence="2" id="KW-0521">NADP</keyword>
<dbReference type="PROSITE" id="PS00061">
    <property type="entry name" value="ADH_SHORT"/>
    <property type="match status" value="1"/>
</dbReference>
<dbReference type="OrthoDB" id="1669814at2759"/>
<dbReference type="EMBL" id="KE747815">
    <property type="protein sequence ID" value="RMZ68343.1"/>
    <property type="molecule type" value="Genomic_DNA"/>
</dbReference>
<keyword evidence="5" id="KW-1185">Reference proteome</keyword>
<accession>A0A3M7M1I0</accession>
<dbReference type="InterPro" id="IPR020904">
    <property type="entry name" value="Sc_DH/Rdtase_CS"/>
</dbReference>
<dbReference type="InterPro" id="IPR002347">
    <property type="entry name" value="SDR_fam"/>
</dbReference>
<dbReference type="AlphaFoldDB" id="A0A3M7M1I0"/>
<dbReference type="GO" id="GO:0016616">
    <property type="term" value="F:oxidoreductase activity, acting on the CH-OH group of donors, NAD or NADP as acceptor"/>
    <property type="evidence" value="ECO:0007669"/>
    <property type="project" value="TreeGrafter"/>
</dbReference>
<dbReference type="PANTHER" id="PTHR42760:SF45">
    <property type="entry name" value="SHORT CHAIN DEHYDROGENASE_REDUCTASE FAMILY PROTEIN, PUTATIVE (AFU_ORTHOLOGUE AFUA_3G09150)-RELATED"/>
    <property type="match status" value="1"/>
</dbReference>
<evidence type="ECO:0000256" key="2">
    <source>
        <dbReference type="ARBA" id="ARBA00022857"/>
    </source>
</evidence>
<name>A0A3M7M1I0_9PLEO</name>
<gene>
    <name evidence="4" type="ORF">GMOD_00009957</name>
</gene>
<dbReference type="PANTHER" id="PTHR42760">
    <property type="entry name" value="SHORT-CHAIN DEHYDROGENASES/REDUCTASES FAMILY MEMBER"/>
    <property type="match status" value="1"/>
</dbReference>
<evidence type="ECO:0000313" key="5">
    <source>
        <dbReference type="Proteomes" id="UP000265663"/>
    </source>
</evidence>
<dbReference type="GO" id="GO:0006633">
    <property type="term" value="P:fatty acid biosynthetic process"/>
    <property type="evidence" value="ECO:0007669"/>
    <property type="project" value="TreeGrafter"/>
</dbReference>
<dbReference type="InterPro" id="IPR036291">
    <property type="entry name" value="NAD(P)-bd_dom_sf"/>
</dbReference>
<dbReference type="CDD" id="cd05233">
    <property type="entry name" value="SDR_c"/>
    <property type="match status" value="1"/>
</dbReference>
<dbReference type="GO" id="GO:0048038">
    <property type="term" value="F:quinone binding"/>
    <property type="evidence" value="ECO:0007669"/>
    <property type="project" value="TreeGrafter"/>
</dbReference>
<dbReference type="Gene3D" id="3.40.50.720">
    <property type="entry name" value="NAD(P)-binding Rossmann-like Domain"/>
    <property type="match status" value="1"/>
</dbReference>
<dbReference type="Proteomes" id="UP000265663">
    <property type="component" value="Unassembled WGS sequence"/>
</dbReference>
<dbReference type="PRINTS" id="PR00080">
    <property type="entry name" value="SDRFAMILY"/>
</dbReference>
<sequence length="197" mass="20616">MASLTGKVFSIIGASQGIGLGVAEVLASRGASILLGSRSPGKLEAAAKSVKARYPEAKVETHAVDACDRASIRDFLQQANTQFGVLHGCVNVAGILGANMNVQNIWEMDTEEYDYVMQGNATAIFNCVAEQLRPDILAASDDPHVTTSIVNVSSIAALSTFPRSAPYNASKIAVLGLTKTAALEAGPRNIRVNCIAP</sequence>